<dbReference type="eggNOG" id="arCOG04353">
    <property type="taxonomic scope" value="Archaea"/>
</dbReference>
<dbReference type="HAMAP" id="MF_01244">
    <property type="entry name" value="Arch_DHQ_synthase"/>
    <property type="match status" value="1"/>
</dbReference>
<comment type="function">
    <text evidence="5">Catalyzes the oxidative deamination and cyclization of 2-amino-3,7-dideoxy-D-threo-hept-6-ulosonic acid (ADH) to yield 3-dehydroquinate (DHQ), which is fed into the canonical shikimic pathway of aromatic amino acid biosynthesis.</text>
</comment>
<comment type="similarity">
    <text evidence="5">Belongs to the archaeal-type DHQ synthase family.</text>
</comment>
<proteinExistence type="inferred from homology"/>
<dbReference type="GO" id="GO:0003856">
    <property type="term" value="F:3-dehydroquinate synthase activity"/>
    <property type="evidence" value="ECO:0007669"/>
    <property type="project" value="InterPro"/>
</dbReference>
<comment type="catalytic activity">
    <reaction evidence="5">
        <text>2-amino-2,3,7-trideoxy-D-lyxo-hept-6-ulosonate + NAD(+) + H2O = 3-dehydroquinate + NH4(+) + NADH + H(+)</text>
        <dbReference type="Rhea" id="RHEA:25956"/>
        <dbReference type="ChEBI" id="CHEBI:15377"/>
        <dbReference type="ChEBI" id="CHEBI:15378"/>
        <dbReference type="ChEBI" id="CHEBI:28938"/>
        <dbReference type="ChEBI" id="CHEBI:32364"/>
        <dbReference type="ChEBI" id="CHEBI:57540"/>
        <dbReference type="ChEBI" id="CHEBI:57945"/>
        <dbReference type="ChEBI" id="CHEBI:58859"/>
        <dbReference type="EC" id="1.4.1.24"/>
    </reaction>
</comment>
<dbReference type="InterPro" id="IPR002812">
    <property type="entry name" value="DHQS"/>
</dbReference>
<dbReference type="InParanoid" id="D1YZ68"/>
<keyword evidence="4 5" id="KW-0057">Aromatic amino acid biosynthesis</keyword>
<dbReference type="GO" id="GO:0008652">
    <property type="term" value="P:amino acid biosynthetic process"/>
    <property type="evidence" value="ECO:0007669"/>
    <property type="project" value="UniProtKB-KW"/>
</dbReference>
<dbReference type="PIRSF" id="PIRSF006655">
    <property type="entry name" value="DHQ_synth"/>
    <property type="match status" value="1"/>
</dbReference>
<dbReference type="KEGG" id="mpd:MCP_1668"/>
<dbReference type="PATRIC" id="fig|304371.9.peg.1701"/>
<evidence type="ECO:0000313" key="9">
    <source>
        <dbReference type="Proteomes" id="UP000001882"/>
    </source>
</evidence>
<dbReference type="GeneID" id="8681578"/>
<keyword evidence="2 5" id="KW-0560">Oxidoreductase</keyword>
<reference evidence="8 9" key="1">
    <citation type="journal article" date="2007" name="Appl. Environ. Microbiol.">
        <title>Isolation of key methanogens for global methane emission from rice paddy fields: a novel isolate affiliated with the clone cluster rice cluster I.</title>
        <authorList>
            <person name="Sakai S."/>
            <person name="Imachi H."/>
            <person name="Sekiguchi Y."/>
            <person name="Ohashi A."/>
            <person name="Harada H."/>
            <person name="Kamagata Y."/>
        </authorList>
    </citation>
    <scope>NUCLEOTIDE SEQUENCE [LARGE SCALE GENOMIC DNA]</scope>
    <source>
        <strain evidence="9">DSM 17711 / JCM 13418 / NBRC 101707 / SANAE</strain>
    </source>
</reference>
<keyword evidence="9" id="KW-1185">Reference proteome</keyword>
<dbReference type="InterPro" id="IPR030960">
    <property type="entry name" value="DHQS/DOIS_N"/>
</dbReference>
<evidence type="ECO:0000313" key="8">
    <source>
        <dbReference type="EMBL" id="BAI61740.1"/>
    </source>
</evidence>
<accession>D1YZ68</accession>
<organism evidence="8 9">
    <name type="scientific">Methanocella paludicola (strain DSM 17711 / JCM 13418 / NBRC 101707 / SANAE)</name>
    <dbReference type="NCBI Taxonomy" id="304371"/>
    <lineage>
        <taxon>Archaea</taxon>
        <taxon>Methanobacteriati</taxon>
        <taxon>Methanobacteriota</taxon>
        <taxon>Stenosarchaea group</taxon>
        <taxon>Methanomicrobia</taxon>
        <taxon>Methanocellales</taxon>
        <taxon>Methanocellaceae</taxon>
        <taxon>Methanocella</taxon>
    </lineage>
</organism>
<dbReference type="InterPro" id="IPR056179">
    <property type="entry name" value="DHQS_C"/>
</dbReference>
<dbReference type="NCBIfam" id="NF002626">
    <property type="entry name" value="PRK02290.1-4"/>
    <property type="match status" value="1"/>
</dbReference>
<name>D1YZ68_METPS</name>
<dbReference type="RefSeq" id="WP_012900419.1">
    <property type="nucleotide sequence ID" value="NC_013665.1"/>
</dbReference>
<dbReference type="PANTHER" id="PTHR33563">
    <property type="match status" value="1"/>
</dbReference>
<dbReference type="Pfam" id="PF01959">
    <property type="entry name" value="DHQS"/>
    <property type="match status" value="1"/>
</dbReference>
<gene>
    <name evidence="5" type="primary">aroB'</name>
    <name evidence="8" type="ordered locus">MCP_1668</name>
</gene>
<keyword evidence="3 5" id="KW-0520">NAD</keyword>
<evidence type="ECO:0000256" key="2">
    <source>
        <dbReference type="ARBA" id="ARBA00023002"/>
    </source>
</evidence>
<dbReference type="GO" id="GO:0102042">
    <property type="term" value="F:dehydroquinate synthase activity"/>
    <property type="evidence" value="ECO:0007669"/>
    <property type="project" value="UniProtKB-EC"/>
</dbReference>
<dbReference type="AlphaFoldDB" id="D1YZ68"/>
<dbReference type="EMBL" id="AP011532">
    <property type="protein sequence ID" value="BAI61740.1"/>
    <property type="molecule type" value="Genomic_DNA"/>
</dbReference>
<dbReference type="EC" id="1.4.1.24" evidence="5"/>
<evidence type="ECO:0000256" key="4">
    <source>
        <dbReference type="ARBA" id="ARBA00023141"/>
    </source>
</evidence>
<evidence type="ECO:0000256" key="3">
    <source>
        <dbReference type="ARBA" id="ARBA00023027"/>
    </source>
</evidence>
<evidence type="ECO:0000259" key="6">
    <source>
        <dbReference type="Pfam" id="PF01959"/>
    </source>
</evidence>
<evidence type="ECO:0000256" key="5">
    <source>
        <dbReference type="HAMAP-Rule" id="MF_01244"/>
    </source>
</evidence>
<dbReference type="STRING" id="304371.MCP_1668"/>
<reference evidence="9" key="3">
    <citation type="journal article" date="2011" name="PLoS ONE">
        <title>Genome sequence of a mesophilic hydrogenotrophic methanogen Methanocella paludicola, the first cultivated representative of the order Methanocellales.</title>
        <authorList>
            <person name="Sakai S."/>
            <person name="Takaki Y."/>
            <person name="Shimamura S."/>
            <person name="Sekine M."/>
            <person name="Tajima T."/>
            <person name="Kosugi H."/>
            <person name="Ichikawa N."/>
            <person name="Tasumi E."/>
            <person name="Hiraki A.T."/>
            <person name="Shimizu A."/>
            <person name="Kato Y."/>
            <person name="Nishiko R."/>
            <person name="Mori K."/>
            <person name="Fujita N."/>
            <person name="Imachi H."/>
            <person name="Takai K."/>
        </authorList>
    </citation>
    <scope>NUCLEOTIDE SEQUENCE [LARGE SCALE GENOMIC DNA]</scope>
    <source>
        <strain evidence="9">DSM 17711 / JCM 13418 / NBRC 101707 / SANAE</strain>
    </source>
</reference>
<dbReference type="GO" id="GO:0051287">
    <property type="term" value="F:NAD binding"/>
    <property type="evidence" value="ECO:0007669"/>
    <property type="project" value="UniProtKB-UniRule"/>
</dbReference>
<dbReference type="PANTHER" id="PTHR33563:SF1">
    <property type="entry name" value="3-DEHYDROQUINATE SYNTHASE"/>
    <property type="match status" value="1"/>
</dbReference>
<dbReference type="Pfam" id="PF26558">
    <property type="entry name" value="DHQS_2nd"/>
    <property type="match status" value="1"/>
</dbReference>
<reference evidence="8 9" key="2">
    <citation type="journal article" date="2008" name="Int. J. Syst. Evol. Microbiol.">
        <title>Methanocella paludicola gen. nov., sp. nov., a methane-producing archaeon, the first isolate of the lineage 'Rice Cluster I', and proposal of the new archaeal order Methanocellales ord. nov.</title>
        <authorList>
            <person name="Sakai S."/>
            <person name="Imachi H."/>
            <person name="Hanada S."/>
            <person name="Ohashi A."/>
            <person name="Harada H."/>
            <person name="Kamagata Y."/>
        </authorList>
    </citation>
    <scope>NUCLEOTIDE SEQUENCE [LARGE SCALE GENOMIC DNA]</scope>
    <source>
        <strain evidence="9">DSM 17711 / JCM 13418 / NBRC 101707 / SANAE</strain>
    </source>
</reference>
<evidence type="ECO:0000256" key="1">
    <source>
        <dbReference type="ARBA" id="ARBA00022605"/>
    </source>
</evidence>
<protein>
    <recommendedName>
        <fullName evidence="5">3-dehydroquinate synthase</fullName>
        <shortName evidence="5">DHQ synthase</shortName>
        <ecNumber evidence="5">1.4.1.24</ecNumber>
    </recommendedName>
    <alternativeName>
        <fullName evidence="5">3-dehydroquinate synthase II</fullName>
    </alternativeName>
</protein>
<dbReference type="FunCoup" id="D1YZ68">
    <property type="interactions" value="8"/>
</dbReference>
<dbReference type="GO" id="GO:0009073">
    <property type="term" value="P:aromatic amino acid family biosynthetic process"/>
    <property type="evidence" value="ECO:0007669"/>
    <property type="project" value="UniProtKB-UniRule"/>
</dbReference>
<dbReference type="OrthoDB" id="10265at2157"/>
<dbReference type="Proteomes" id="UP000001882">
    <property type="component" value="Chromosome"/>
</dbReference>
<sequence>MSKLVWVDVFQDSWSEAKDKVTAALESGADAILANAEFSDRIRELGKIKVAGFGSGVDILTVGIGSEGDGTTPLPEKLQDSKDLARAKELKKKGKPVAAFVSLQGKEYERLAAMLGKVCDHLIIEGKDWKVIPLENLIAELQGSHVKIIARAESAEEASVALQTLEKGADGILVRASPAKIKSIAKAVASKREKLSLMAATIKDIKEAGMGDRVCIDTCSLMRPGEGMLIGNQSGGLFLIQSEAEESPYVASRPFRVNAGAVHEYVLVDEKTRYLSELKSGDPALIIDKDGEARKATVGRVKIERRPLLYVEAEADGKPVSAILQNAETIKLVGADGGSIPVTKLKAGDKVLVRVESTGRHFGMKIDETIIEK</sequence>
<keyword evidence="1 5" id="KW-0028">Amino-acid biosynthesis</keyword>
<evidence type="ECO:0000259" key="7">
    <source>
        <dbReference type="Pfam" id="PF26558"/>
    </source>
</evidence>
<feature type="domain" description="3-dehydroquinate synthase N-terminal" evidence="6">
    <location>
        <begin position="3"/>
        <end position="187"/>
    </location>
</feature>
<feature type="domain" description="3-dehydroquinate synthase C-terminal" evidence="7">
    <location>
        <begin position="200"/>
        <end position="373"/>
    </location>
</feature>